<name>A0A328TS33_9GAMM</name>
<gene>
    <name evidence="1" type="ORF">ACZ87_02663</name>
</gene>
<evidence type="ECO:0000313" key="2">
    <source>
        <dbReference type="Proteomes" id="UP000244334"/>
    </source>
</evidence>
<evidence type="ECO:0000313" key="1">
    <source>
        <dbReference type="EMBL" id="RAP70534.1"/>
    </source>
</evidence>
<proteinExistence type="predicted"/>
<accession>A0A328TS33</accession>
<dbReference type="AlphaFoldDB" id="A0A328TS33"/>
<protein>
    <submittedName>
        <fullName evidence="1">Uncharacterized protein</fullName>
    </submittedName>
</protein>
<reference evidence="1" key="1">
    <citation type="submission" date="2018-04" db="EMBL/GenBank/DDBJ databases">
        <title>Genomes of the Obligate Erwinia dacicola and Facultative Enterobacter sp. OLF Endosymbionts of the Olive Fruit fly, Bactrocera oleae.</title>
        <authorList>
            <person name="Estes A.M."/>
            <person name="Hearn D.J."/>
            <person name="Agarwal S."/>
            <person name="Pierson E.A."/>
            <person name="Dunning-Hotopp J.C."/>
        </authorList>
    </citation>
    <scope>NUCLEOTIDE SEQUENCE [LARGE SCALE GENOMIC DNA]</scope>
    <source>
        <strain evidence="1">Oroville</strain>
    </source>
</reference>
<comment type="caution">
    <text evidence="1">The sequence shown here is derived from an EMBL/GenBank/DDBJ whole genome shotgun (WGS) entry which is preliminary data.</text>
</comment>
<dbReference type="Proteomes" id="UP000244334">
    <property type="component" value="Unassembled WGS sequence"/>
</dbReference>
<organism evidence="1 2">
    <name type="scientific">Candidatus Erwinia dacicola</name>
    <dbReference type="NCBI Taxonomy" id="252393"/>
    <lineage>
        <taxon>Bacteria</taxon>
        <taxon>Pseudomonadati</taxon>
        <taxon>Pseudomonadota</taxon>
        <taxon>Gammaproteobacteria</taxon>
        <taxon>Enterobacterales</taxon>
        <taxon>Erwiniaceae</taxon>
        <taxon>Erwinia</taxon>
    </lineage>
</organism>
<dbReference type="EMBL" id="LJAM02000321">
    <property type="protein sequence ID" value="RAP70534.1"/>
    <property type="molecule type" value="Genomic_DNA"/>
</dbReference>
<sequence>MINQGHFVNYDVFFQVLVCWWEISGRMPFWAVWRVDNSWRRDALRRRA</sequence>
<keyword evidence="2" id="KW-1185">Reference proteome</keyword>